<feature type="domain" description="Nse4/EID protein Nse3/MAGE-binding" evidence="10">
    <location>
        <begin position="35"/>
        <end position="87"/>
    </location>
</feature>
<keyword evidence="12" id="KW-1185">Reference proteome</keyword>
<evidence type="ECO:0000256" key="8">
    <source>
        <dbReference type="SAM" id="MobiDB-lite"/>
    </source>
</evidence>
<dbReference type="Pfam" id="PF15412">
    <property type="entry name" value="Nse4-Nse3_bdg"/>
    <property type="match status" value="1"/>
</dbReference>
<keyword evidence="5 7" id="KW-0234">DNA repair</keyword>
<evidence type="ECO:0000313" key="11">
    <source>
        <dbReference type="EMBL" id="KAF7373797.1"/>
    </source>
</evidence>
<dbReference type="PANTHER" id="PTHR16140">
    <property type="entry name" value="NON-STRUCTURAL MAINTENANCE OF CHROMOSOMES ELEMENT 4"/>
    <property type="match status" value="1"/>
</dbReference>
<dbReference type="Proteomes" id="UP000623467">
    <property type="component" value="Unassembled WGS sequence"/>
</dbReference>
<keyword evidence="4 7" id="KW-0233">DNA recombination</keyword>
<dbReference type="GO" id="GO:0006310">
    <property type="term" value="P:DNA recombination"/>
    <property type="evidence" value="ECO:0007669"/>
    <property type="project" value="UniProtKB-UniRule"/>
</dbReference>
<protein>
    <recommendedName>
        <fullName evidence="7">Non-structural maintenance of chromosomes element 4</fullName>
    </recommendedName>
</protein>
<dbReference type="PANTHER" id="PTHR16140:SF0">
    <property type="entry name" value="NON-STRUCTURAL MAINTENANCE OF CHROMOSOMES ELEMENT 4"/>
    <property type="match status" value="1"/>
</dbReference>
<comment type="subcellular location">
    <subcellularLocation>
        <location evidence="1 7">Nucleus</location>
    </subcellularLocation>
</comment>
<dbReference type="GO" id="GO:0005634">
    <property type="term" value="C:nucleus"/>
    <property type="evidence" value="ECO:0007669"/>
    <property type="project" value="UniProtKB-SubCell"/>
</dbReference>
<evidence type="ECO:0000313" key="12">
    <source>
        <dbReference type="Proteomes" id="UP000623467"/>
    </source>
</evidence>
<evidence type="ECO:0000259" key="9">
    <source>
        <dbReference type="Pfam" id="PF08743"/>
    </source>
</evidence>
<dbReference type="InterPro" id="IPR027786">
    <property type="entry name" value="Nse4/EID"/>
</dbReference>
<sequence length="267" mass="30501">MIHAQNLPPKELKANVKRANVIFRKVKSPQEAVLDSCLLVKTSTTSSRYARALKLGTGPFDVEDFVTRMIIFMGGYKPPEDISSDASDIEADDDAYLDWAKIGRRILAKSRRVPAMGFMLGPLSIQQKKRAHNKRRAKFEINKKDERRPQEIREEDIARSENETTKNVIAVANALKEVEQINIFELVVNPETGFEINQSGAPTVFGYDEDENKEEGENGEEPVRKQQLILEFDIPTWKRAIEIFNIKKPYLPTRPQARARIGNQWYG</sequence>
<organism evidence="11 12">
    <name type="scientific">Mycena sanguinolenta</name>
    <dbReference type="NCBI Taxonomy" id="230812"/>
    <lineage>
        <taxon>Eukaryota</taxon>
        <taxon>Fungi</taxon>
        <taxon>Dikarya</taxon>
        <taxon>Basidiomycota</taxon>
        <taxon>Agaricomycotina</taxon>
        <taxon>Agaricomycetes</taxon>
        <taxon>Agaricomycetidae</taxon>
        <taxon>Agaricales</taxon>
        <taxon>Marasmiineae</taxon>
        <taxon>Mycenaceae</taxon>
        <taxon>Mycena</taxon>
    </lineage>
</organism>
<dbReference type="OrthoDB" id="361242at2759"/>
<evidence type="ECO:0000256" key="3">
    <source>
        <dbReference type="ARBA" id="ARBA00022763"/>
    </source>
</evidence>
<name>A0A8H7DHW8_9AGAR</name>
<keyword evidence="6 7" id="KW-0539">Nucleus</keyword>
<evidence type="ECO:0000256" key="7">
    <source>
        <dbReference type="RuleBase" id="RU365071"/>
    </source>
</evidence>
<dbReference type="EMBL" id="JACAZH010000003">
    <property type="protein sequence ID" value="KAF7373797.1"/>
    <property type="molecule type" value="Genomic_DNA"/>
</dbReference>
<dbReference type="AlphaFoldDB" id="A0A8H7DHW8"/>
<dbReference type="Pfam" id="PF08743">
    <property type="entry name" value="Nse4_C"/>
    <property type="match status" value="1"/>
</dbReference>
<feature type="region of interest" description="Disordered" evidence="8">
    <location>
        <begin position="199"/>
        <end position="222"/>
    </location>
</feature>
<dbReference type="InterPro" id="IPR029225">
    <property type="entry name" value="Nse4_Nse3-bd"/>
</dbReference>
<dbReference type="GO" id="GO:0030915">
    <property type="term" value="C:Smc5-Smc6 complex"/>
    <property type="evidence" value="ECO:0007669"/>
    <property type="project" value="UniProtKB-UniRule"/>
</dbReference>
<evidence type="ECO:0000256" key="1">
    <source>
        <dbReference type="ARBA" id="ARBA00004123"/>
    </source>
</evidence>
<accession>A0A8H7DHW8</accession>
<evidence type="ECO:0000256" key="6">
    <source>
        <dbReference type="ARBA" id="ARBA00023242"/>
    </source>
</evidence>
<comment type="similarity">
    <text evidence="2 7">Belongs to the NSE4 family.</text>
</comment>
<comment type="function">
    <text evidence="7">Component of the SMC5-SMC6 complex, that promotes sister chromatid alignment after DNA damage and facilitates double-stranded DNA breaks (DSBs) repair via homologous recombination between sister chromatids.</text>
</comment>
<gene>
    <name evidence="11" type="ORF">MSAN_00591400</name>
</gene>
<evidence type="ECO:0000256" key="4">
    <source>
        <dbReference type="ARBA" id="ARBA00023172"/>
    </source>
</evidence>
<evidence type="ECO:0000256" key="2">
    <source>
        <dbReference type="ARBA" id="ARBA00008997"/>
    </source>
</evidence>
<dbReference type="InterPro" id="IPR014854">
    <property type="entry name" value="Nse4_C"/>
</dbReference>
<comment type="subunit">
    <text evidence="7">Component of the SMC5-SMC6 complex.</text>
</comment>
<evidence type="ECO:0000256" key="5">
    <source>
        <dbReference type="ARBA" id="ARBA00023204"/>
    </source>
</evidence>
<comment type="caution">
    <text evidence="11">The sequence shown here is derived from an EMBL/GenBank/DDBJ whole genome shotgun (WGS) entry which is preliminary data.</text>
</comment>
<dbReference type="GO" id="GO:0006281">
    <property type="term" value="P:DNA repair"/>
    <property type="evidence" value="ECO:0007669"/>
    <property type="project" value="UniProtKB-UniRule"/>
</dbReference>
<proteinExistence type="inferred from homology"/>
<feature type="compositionally biased region" description="Acidic residues" evidence="8">
    <location>
        <begin position="207"/>
        <end position="220"/>
    </location>
</feature>
<reference evidence="11" key="1">
    <citation type="submission" date="2020-05" db="EMBL/GenBank/DDBJ databases">
        <title>Mycena genomes resolve the evolution of fungal bioluminescence.</title>
        <authorList>
            <person name="Tsai I.J."/>
        </authorList>
    </citation>
    <scope>NUCLEOTIDE SEQUENCE</scope>
    <source>
        <strain evidence="11">160909Yilan</strain>
    </source>
</reference>
<keyword evidence="3 7" id="KW-0227">DNA damage</keyword>
<evidence type="ECO:0000259" key="10">
    <source>
        <dbReference type="Pfam" id="PF15412"/>
    </source>
</evidence>
<feature type="domain" description="Non-structural maintenance of chromosome element 4 C-terminal" evidence="9">
    <location>
        <begin position="190"/>
        <end position="251"/>
    </location>
</feature>